<feature type="compositionally biased region" description="Basic and acidic residues" evidence="1">
    <location>
        <begin position="295"/>
        <end position="305"/>
    </location>
</feature>
<feature type="region of interest" description="Disordered" evidence="1">
    <location>
        <begin position="398"/>
        <end position="445"/>
    </location>
</feature>
<dbReference type="Proteomes" id="UP000887563">
    <property type="component" value="Unplaced"/>
</dbReference>
<feature type="chain" id="PRO_5038100151" evidence="2">
    <location>
        <begin position="30"/>
        <end position="445"/>
    </location>
</feature>
<proteinExistence type="predicted"/>
<feature type="compositionally biased region" description="Basic and acidic residues" evidence="1">
    <location>
        <begin position="332"/>
        <end position="365"/>
    </location>
</feature>
<feature type="region of interest" description="Disordered" evidence="1">
    <location>
        <begin position="332"/>
        <end position="383"/>
    </location>
</feature>
<dbReference type="WBParaSite" id="Minc3s01210g21747">
    <property type="protein sequence ID" value="Minc3s01210g21747"/>
    <property type="gene ID" value="Minc3s01210g21747"/>
</dbReference>
<reference evidence="4" key="1">
    <citation type="submission" date="2022-11" db="UniProtKB">
        <authorList>
            <consortium name="WormBaseParasite"/>
        </authorList>
    </citation>
    <scope>IDENTIFICATION</scope>
</reference>
<sequence length="445" mass="50319">MRLWSKSFFLLKCSFVLLLILLQSGQVNPNKKGAKPKAPIKPVIATKTTPTINGTLANQNVTTETFGNMNNTNLNITTTMTNTMESTLNSTTTENKKETTGLPTQKPTKKITSTATTTKGITKLATTLDTKKTTKNSPPKEANTLKFVIIGVILAILAFCFCCCYCCWEDLKHLPFVSRLRKTKKLKIIRKQTFSDEDRDITFVYFKGEDFAIKEEPIIIKKQIKLPEEETLNEEIENSKGLKVNFTNELLVVYEVGSELDMVVDSEGKKVEYSPPTSWKNTYQGKIKRGNYESYTEKKREKTESEESNETMSVEFDDKSVEFETDKSLSDLEYQKKDNSKGAKKGDKKGTKMKKMEEVKKKKEGGNNNNKSVEIKKEEDKTTKTTEILLKDVNIKETQREMNEANIVDNTTEATNEDTKFDETNEGGEDENGGEEGVVQSNYIT</sequence>
<protein>
    <submittedName>
        <fullName evidence="4">Uncharacterized protein</fullName>
    </submittedName>
</protein>
<accession>A0A914M2S6</accession>
<feature type="region of interest" description="Disordered" evidence="1">
    <location>
        <begin position="294"/>
        <end position="319"/>
    </location>
</feature>
<dbReference type="AlphaFoldDB" id="A0A914M2S6"/>
<feature type="compositionally biased region" description="Acidic residues" evidence="1">
    <location>
        <begin position="424"/>
        <end position="434"/>
    </location>
</feature>
<evidence type="ECO:0000313" key="4">
    <source>
        <dbReference type="WBParaSite" id="Minc3s01210g21747"/>
    </source>
</evidence>
<keyword evidence="3" id="KW-1185">Reference proteome</keyword>
<keyword evidence="2" id="KW-0732">Signal</keyword>
<organism evidence="3 4">
    <name type="scientific">Meloidogyne incognita</name>
    <name type="common">Southern root-knot nematode worm</name>
    <name type="synonym">Oxyuris incognita</name>
    <dbReference type="NCBI Taxonomy" id="6306"/>
    <lineage>
        <taxon>Eukaryota</taxon>
        <taxon>Metazoa</taxon>
        <taxon>Ecdysozoa</taxon>
        <taxon>Nematoda</taxon>
        <taxon>Chromadorea</taxon>
        <taxon>Rhabditida</taxon>
        <taxon>Tylenchina</taxon>
        <taxon>Tylenchomorpha</taxon>
        <taxon>Tylenchoidea</taxon>
        <taxon>Meloidogynidae</taxon>
        <taxon>Meloidogyninae</taxon>
        <taxon>Meloidogyne</taxon>
        <taxon>Meloidogyne incognita group</taxon>
    </lineage>
</organism>
<evidence type="ECO:0000313" key="3">
    <source>
        <dbReference type="Proteomes" id="UP000887563"/>
    </source>
</evidence>
<evidence type="ECO:0000256" key="2">
    <source>
        <dbReference type="SAM" id="SignalP"/>
    </source>
</evidence>
<name>A0A914M2S6_MELIC</name>
<evidence type="ECO:0000256" key="1">
    <source>
        <dbReference type="SAM" id="MobiDB-lite"/>
    </source>
</evidence>
<feature type="signal peptide" evidence="2">
    <location>
        <begin position="1"/>
        <end position="29"/>
    </location>
</feature>
<feature type="compositionally biased region" description="Basic and acidic residues" evidence="1">
    <location>
        <begin position="373"/>
        <end position="383"/>
    </location>
</feature>
<feature type="region of interest" description="Disordered" evidence="1">
    <location>
        <begin position="88"/>
        <end position="113"/>
    </location>
</feature>